<dbReference type="GO" id="GO:0004077">
    <property type="term" value="F:biotin--[biotin carboxyl-carrier protein] ligase activity"/>
    <property type="evidence" value="ECO:0007669"/>
    <property type="project" value="UniProtKB-EC"/>
</dbReference>
<dbReference type="CDD" id="cd16442">
    <property type="entry name" value="BPL"/>
    <property type="match status" value="1"/>
</dbReference>
<reference evidence="3 4" key="1">
    <citation type="submission" date="2018-06" db="EMBL/GenBank/DDBJ databases">
        <title>Pedobacter endophyticus sp. nov., an endophytic bacterium isolated from a leaf of Triticum aestivum.</title>
        <authorList>
            <person name="Zhang L."/>
        </authorList>
    </citation>
    <scope>NUCLEOTIDE SEQUENCE [LARGE SCALE GENOMIC DNA]</scope>
    <source>
        <strain evidence="3 4">CM134L-2</strain>
    </source>
</reference>
<accession>A0A3S3PN34</accession>
<dbReference type="NCBIfam" id="TIGR00121">
    <property type="entry name" value="birA_ligase"/>
    <property type="match status" value="1"/>
</dbReference>
<dbReference type="InterPro" id="IPR045864">
    <property type="entry name" value="aa-tRNA-synth_II/BPL/LPL"/>
</dbReference>
<sequence length="256" mass="28501">MQNNTFSTLFVGQNLIKLSAVDSTNNYLKNLASNSEPLPEGTVIMADHQYAGRGMQGNVWLAQPGKSLTFSLLLRPTFITADRQFELNMLVSVAVNNVLSKYLKDSLSIKWPNDVYVGNQKIGGVLIENVIAGSQLKQSIIGIGINVNQGEFEEELAGRPVSLSQILHQNVNLMVLLNEICVQIEQLYLKLKLGKSTKLRELYVNNLYRLHKVSTYEQNGRVFEGIIEGISETGLLRLRPLGGETLEFGFKEVAFI</sequence>
<dbReference type="InterPro" id="IPR004143">
    <property type="entry name" value="BPL_LPL_catalytic"/>
</dbReference>
<keyword evidence="4" id="KW-1185">Reference proteome</keyword>
<gene>
    <name evidence="3" type="ORF">DPV69_13410</name>
</gene>
<organism evidence="3 4">
    <name type="scientific">Pedobacter chitinilyticus</name>
    <dbReference type="NCBI Taxonomy" id="2233776"/>
    <lineage>
        <taxon>Bacteria</taxon>
        <taxon>Pseudomonadati</taxon>
        <taxon>Bacteroidota</taxon>
        <taxon>Sphingobacteriia</taxon>
        <taxon>Sphingobacteriales</taxon>
        <taxon>Sphingobacteriaceae</taxon>
        <taxon>Pedobacter</taxon>
    </lineage>
</organism>
<keyword evidence="1 3" id="KW-0436">Ligase</keyword>
<proteinExistence type="predicted"/>
<dbReference type="PANTHER" id="PTHR12835">
    <property type="entry name" value="BIOTIN PROTEIN LIGASE"/>
    <property type="match status" value="1"/>
</dbReference>
<dbReference type="GO" id="GO:0005737">
    <property type="term" value="C:cytoplasm"/>
    <property type="evidence" value="ECO:0007669"/>
    <property type="project" value="TreeGrafter"/>
</dbReference>
<dbReference type="RefSeq" id="WP_113647897.1">
    <property type="nucleotide sequence ID" value="NZ_QMHN01000004.1"/>
</dbReference>
<evidence type="ECO:0000313" key="4">
    <source>
        <dbReference type="Proteomes" id="UP000284120"/>
    </source>
</evidence>
<dbReference type="SUPFAM" id="SSF55681">
    <property type="entry name" value="Class II aaRS and biotin synthetases"/>
    <property type="match status" value="1"/>
</dbReference>
<name>A0A3S3PN34_9SPHI</name>
<dbReference type="InterPro" id="IPR004408">
    <property type="entry name" value="Biotin_CoA_COase_ligase"/>
</dbReference>
<dbReference type="PANTHER" id="PTHR12835:SF5">
    <property type="entry name" value="BIOTIN--PROTEIN LIGASE"/>
    <property type="match status" value="1"/>
</dbReference>
<dbReference type="OrthoDB" id="9807064at2"/>
<dbReference type="AlphaFoldDB" id="A0A3S3PN34"/>
<feature type="domain" description="BPL/LPL catalytic" evidence="2">
    <location>
        <begin position="10"/>
        <end position="192"/>
    </location>
</feature>
<dbReference type="Proteomes" id="UP000284120">
    <property type="component" value="Unassembled WGS sequence"/>
</dbReference>
<protein>
    <submittedName>
        <fullName evidence="3">Biotin--[acetyl-CoA-carboxylase] ligase</fullName>
        <ecNumber evidence="3">6.3.4.15</ecNumber>
    </submittedName>
</protein>
<dbReference type="Pfam" id="PF03099">
    <property type="entry name" value="BPL_LplA_LipB"/>
    <property type="match status" value="1"/>
</dbReference>
<evidence type="ECO:0000256" key="1">
    <source>
        <dbReference type="ARBA" id="ARBA00022598"/>
    </source>
</evidence>
<dbReference type="EMBL" id="SAYW01000004">
    <property type="protein sequence ID" value="RWU06284.1"/>
    <property type="molecule type" value="Genomic_DNA"/>
</dbReference>
<comment type="caution">
    <text evidence="3">The sequence shown here is derived from an EMBL/GenBank/DDBJ whole genome shotgun (WGS) entry which is preliminary data.</text>
</comment>
<dbReference type="EC" id="6.3.4.15" evidence="3"/>
<evidence type="ECO:0000313" key="3">
    <source>
        <dbReference type="EMBL" id="RWU06284.1"/>
    </source>
</evidence>
<evidence type="ECO:0000259" key="2">
    <source>
        <dbReference type="PROSITE" id="PS51733"/>
    </source>
</evidence>
<dbReference type="PROSITE" id="PS51733">
    <property type="entry name" value="BPL_LPL_CATALYTIC"/>
    <property type="match status" value="1"/>
</dbReference>
<dbReference type="Gene3D" id="3.30.930.10">
    <property type="entry name" value="Bira Bifunctional Protein, Domain 2"/>
    <property type="match status" value="1"/>
</dbReference>